<name>A0AAE9YWM2_9GAMM</name>
<dbReference type="PANTHER" id="PTHR23222:SF1">
    <property type="entry name" value="PROHIBITIN-2"/>
    <property type="match status" value="1"/>
</dbReference>
<keyword evidence="3" id="KW-1133">Transmembrane helix</keyword>
<keyword evidence="3" id="KW-0812">Transmembrane</keyword>
<dbReference type="SMART" id="SM00244">
    <property type="entry name" value="PHB"/>
    <property type="match status" value="1"/>
</dbReference>
<gene>
    <name evidence="5" type="ORF">SG35_029490</name>
</gene>
<dbReference type="Pfam" id="PF01145">
    <property type="entry name" value="Band_7"/>
    <property type="match status" value="1"/>
</dbReference>
<dbReference type="SUPFAM" id="SSF117892">
    <property type="entry name" value="Band 7/SPFH domain"/>
    <property type="match status" value="1"/>
</dbReference>
<dbReference type="GO" id="GO:0016020">
    <property type="term" value="C:membrane"/>
    <property type="evidence" value="ECO:0007669"/>
    <property type="project" value="UniProtKB-SubCell"/>
</dbReference>
<dbReference type="InterPro" id="IPR036013">
    <property type="entry name" value="Band_7/SPFH_dom_sf"/>
</dbReference>
<evidence type="ECO:0000256" key="1">
    <source>
        <dbReference type="ARBA" id="ARBA00004167"/>
    </source>
</evidence>
<dbReference type="PANTHER" id="PTHR23222">
    <property type="entry name" value="PROHIBITIN"/>
    <property type="match status" value="1"/>
</dbReference>
<evidence type="ECO:0000256" key="2">
    <source>
        <dbReference type="ARBA" id="ARBA00023136"/>
    </source>
</evidence>
<evidence type="ECO:0000256" key="3">
    <source>
        <dbReference type="SAM" id="Phobius"/>
    </source>
</evidence>
<evidence type="ECO:0000313" key="6">
    <source>
        <dbReference type="Proteomes" id="UP000032568"/>
    </source>
</evidence>
<organism evidence="5 6">
    <name type="scientific">Thalassomonas actiniarum</name>
    <dbReference type="NCBI Taxonomy" id="485447"/>
    <lineage>
        <taxon>Bacteria</taxon>
        <taxon>Pseudomonadati</taxon>
        <taxon>Pseudomonadota</taxon>
        <taxon>Gammaproteobacteria</taxon>
        <taxon>Alteromonadales</taxon>
        <taxon>Colwelliaceae</taxon>
        <taxon>Thalassomonas</taxon>
    </lineage>
</organism>
<evidence type="ECO:0000313" key="5">
    <source>
        <dbReference type="EMBL" id="WDE02541.1"/>
    </source>
</evidence>
<comment type="subcellular location">
    <subcellularLocation>
        <location evidence="1">Membrane</location>
        <topology evidence="1">Single-pass membrane protein</topology>
    </subcellularLocation>
</comment>
<accession>A0AAE9YWM2</accession>
<sequence length="277" mass="31629">MSKIKFWLKDHIPYFIVLFLLILLFFAAFWPRILVFIKPGEAGVIYRLLTKGTVTDYIFPEGLHVILPIDTMYIYDTRMQVILHDFEVLTKAGLPIMLTLAVRYQPIYELLGVLHQKVGPDYPDKIILPQIESVLRQNIGGLTPEDVYTNREGVLSDIITLALEEVGRKYIHVDDIIIRSVELPESVRASIEEKLVNEQQFLAYNFKLQREEQEAERKRIEAGGIRDYQKIITPTLNENLLKWQGIQATLELSESPNSKVVVIGAGEDGLPIILGGQ</sequence>
<dbReference type="InterPro" id="IPR001107">
    <property type="entry name" value="Band_7"/>
</dbReference>
<keyword evidence="2 3" id="KW-0472">Membrane</keyword>
<dbReference type="CDD" id="cd03401">
    <property type="entry name" value="SPFH_prohibitin"/>
    <property type="match status" value="1"/>
</dbReference>
<dbReference type="EMBL" id="CP059736">
    <property type="protein sequence ID" value="WDE02541.1"/>
    <property type="molecule type" value="Genomic_DNA"/>
</dbReference>
<protein>
    <submittedName>
        <fullName evidence="5">Prohibitin family protein</fullName>
    </submittedName>
</protein>
<evidence type="ECO:0000259" key="4">
    <source>
        <dbReference type="SMART" id="SM00244"/>
    </source>
</evidence>
<reference evidence="5 6" key="2">
    <citation type="journal article" date="2022" name="Mar. Drugs">
        <title>Bioassay-Guided Fractionation Leads to the Detection of Cholic Acid Generated by the Rare Thalassomonas sp.</title>
        <authorList>
            <person name="Pheiffer F."/>
            <person name="Schneider Y.K."/>
            <person name="Hansen E.H."/>
            <person name="Andersen J.H."/>
            <person name="Isaksson J."/>
            <person name="Busche T."/>
            <person name="R C."/>
            <person name="Kalinowski J."/>
            <person name="Zyl L.V."/>
            <person name="Trindade M."/>
        </authorList>
    </citation>
    <scope>NUCLEOTIDE SEQUENCE [LARGE SCALE GENOMIC DNA]</scope>
    <source>
        <strain evidence="5 6">A5K-106</strain>
    </source>
</reference>
<dbReference type="RefSeq" id="WP_044832357.1">
    <property type="nucleotide sequence ID" value="NZ_CP059736.1"/>
</dbReference>
<reference evidence="5 6" key="1">
    <citation type="journal article" date="2015" name="Genome Announc.">
        <title>Draft Genome Sequences of Marine Isolates of Thalassomonas viridans and Thalassomonas actiniarum.</title>
        <authorList>
            <person name="Olonade I."/>
            <person name="van Zyl L.J."/>
            <person name="Trindade M."/>
        </authorList>
    </citation>
    <scope>NUCLEOTIDE SEQUENCE [LARGE SCALE GENOMIC DNA]</scope>
    <source>
        <strain evidence="5 6">A5K-106</strain>
    </source>
</reference>
<feature type="domain" description="Band 7" evidence="4">
    <location>
        <begin position="32"/>
        <end position="195"/>
    </location>
</feature>
<dbReference type="InterPro" id="IPR000163">
    <property type="entry name" value="Prohibitin"/>
</dbReference>
<dbReference type="Proteomes" id="UP000032568">
    <property type="component" value="Chromosome pTact"/>
</dbReference>
<feature type="transmembrane region" description="Helical" evidence="3">
    <location>
        <begin position="12"/>
        <end position="30"/>
    </location>
</feature>
<proteinExistence type="predicted"/>
<dbReference type="AlphaFoldDB" id="A0AAE9YWM2"/>
<dbReference type="GO" id="GO:0007005">
    <property type="term" value="P:mitochondrion organization"/>
    <property type="evidence" value="ECO:0007669"/>
    <property type="project" value="TreeGrafter"/>
</dbReference>
<keyword evidence="6" id="KW-1185">Reference proteome</keyword>
<dbReference type="Gene3D" id="3.30.479.30">
    <property type="entry name" value="Band 7 domain"/>
    <property type="match status" value="1"/>
</dbReference>
<dbReference type="KEGG" id="tact:SG35_029490"/>